<dbReference type="HOGENOM" id="CLU_1833256_0_0_11"/>
<keyword evidence="3" id="KW-1185">Reference proteome</keyword>
<comment type="caution">
    <text evidence="2">The sequence shown here is derived from an EMBL/GenBank/DDBJ whole genome shotgun (WGS) entry which is preliminary data.</text>
</comment>
<organism evidence="2 3">
    <name type="scientific">Scardovia inopinata F0304</name>
    <dbReference type="NCBI Taxonomy" id="641146"/>
    <lineage>
        <taxon>Bacteria</taxon>
        <taxon>Bacillati</taxon>
        <taxon>Actinomycetota</taxon>
        <taxon>Actinomycetes</taxon>
        <taxon>Bifidobacteriales</taxon>
        <taxon>Bifidobacteriaceae</taxon>
        <taxon>Scardovia</taxon>
    </lineage>
</organism>
<protein>
    <recommendedName>
        <fullName evidence="4">DUF5082 domain-containing protein</fullName>
    </recommendedName>
</protein>
<proteinExistence type="predicted"/>
<evidence type="ECO:0000313" key="2">
    <source>
        <dbReference type="EMBL" id="EFG26491.2"/>
    </source>
</evidence>
<gene>
    <name evidence="2" type="ORF">HMPREF9020_00110</name>
</gene>
<reference evidence="2 3" key="1">
    <citation type="submission" date="2012-01" db="EMBL/GenBank/DDBJ databases">
        <title>The Genome Sequence of Scardovia inopinata F0304.</title>
        <authorList>
            <consortium name="The Broad Institute Genome Sequencing Platform"/>
            <person name="Ward D."/>
            <person name="Earl A."/>
            <person name="Feldgarden M."/>
            <person name="Gevers D."/>
            <person name="Young S."/>
            <person name="Zeng Q."/>
            <person name="Koehrsen M."/>
            <person name="Alvarado L."/>
            <person name="Berlin A.M."/>
            <person name="Borenstein D."/>
            <person name="Chapman S.B."/>
            <person name="Chen Z."/>
            <person name="Engels R."/>
            <person name="Freedman E."/>
            <person name="Gellesch M."/>
            <person name="Goldberg J."/>
            <person name="Griggs A."/>
            <person name="Gujja S."/>
            <person name="Heilman E.R."/>
            <person name="Heiman D.I."/>
            <person name="Hepburn T.A."/>
            <person name="Howarth C."/>
            <person name="Jen D."/>
            <person name="Larson L."/>
            <person name="Mehta T."/>
            <person name="Park D."/>
            <person name="Pearson M."/>
            <person name="Richards J."/>
            <person name="Roberts A."/>
            <person name="Saif S."/>
            <person name="Shea T.D."/>
            <person name="Shenoy N."/>
            <person name="Sisk P."/>
            <person name="Stolte C."/>
            <person name="Sykes S.N."/>
            <person name="Walk T."/>
            <person name="White J."/>
            <person name="Yandava C."/>
            <person name="Izard J."/>
            <person name="Baranova O.V."/>
            <person name="Blanton J.M."/>
            <person name="Tanner A.C."/>
            <person name="Dewhirst F."/>
            <person name="Haas B."/>
            <person name="Nusbaum C."/>
            <person name="Birren B."/>
        </authorList>
    </citation>
    <scope>NUCLEOTIDE SEQUENCE [LARGE SCALE GENOMIC DNA]</scope>
    <source>
        <strain evidence="2 3">F0304</strain>
    </source>
</reference>
<evidence type="ECO:0000313" key="3">
    <source>
        <dbReference type="Proteomes" id="UP000005777"/>
    </source>
</evidence>
<keyword evidence="1" id="KW-0175">Coiled coil</keyword>
<name>W5II25_SCAIO</name>
<sequence length="129" mass="15471">MNKEYYEQRRDELIHQKNRELEKCTKDSDRIKSDLHRLMEEASLGIDMAQQEIYRTGDRIYQGLLPQGFEADRAEVGISVRRFQDMCDNEVENYRQQVRAVEQRRDDISLSYQKQISNLDERYSCGEKE</sequence>
<dbReference type="Proteomes" id="UP000005777">
    <property type="component" value="Unassembled WGS sequence"/>
</dbReference>
<accession>W5II25</accession>
<dbReference type="EMBL" id="ADCX01000002">
    <property type="protein sequence ID" value="EFG26491.2"/>
    <property type="molecule type" value="Genomic_DNA"/>
</dbReference>
<evidence type="ECO:0000256" key="1">
    <source>
        <dbReference type="SAM" id="Coils"/>
    </source>
</evidence>
<feature type="coiled-coil region" evidence="1">
    <location>
        <begin position="84"/>
        <end position="111"/>
    </location>
</feature>
<dbReference type="eggNOG" id="ENOG503287N">
    <property type="taxonomic scope" value="Bacteria"/>
</dbReference>
<dbReference type="AlphaFoldDB" id="W5II25"/>
<evidence type="ECO:0008006" key="4">
    <source>
        <dbReference type="Google" id="ProtNLM"/>
    </source>
</evidence>